<feature type="domain" description="UspA" evidence="2">
    <location>
        <begin position="6"/>
        <end position="148"/>
    </location>
</feature>
<dbReference type="AlphaFoldDB" id="A0A426VBT0"/>
<dbReference type="Proteomes" id="UP000269265">
    <property type="component" value="Unassembled WGS sequence"/>
</dbReference>
<dbReference type="CDD" id="cd00293">
    <property type="entry name" value="USP-like"/>
    <property type="match status" value="2"/>
</dbReference>
<name>A0A426VBT0_9BURK</name>
<dbReference type="PANTHER" id="PTHR46268">
    <property type="entry name" value="STRESS RESPONSE PROTEIN NHAX"/>
    <property type="match status" value="1"/>
</dbReference>
<dbReference type="OrthoDB" id="9792500at2"/>
<dbReference type="EMBL" id="RSED01000007">
    <property type="protein sequence ID" value="RRS04409.1"/>
    <property type="molecule type" value="Genomic_DNA"/>
</dbReference>
<gene>
    <name evidence="3" type="ORF">EIP75_11020</name>
</gene>
<dbReference type="Pfam" id="PF00582">
    <property type="entry name" value="Usp"/>
    <property type="match status" value="2"/>
</dbReference>
<dbReference type="InterPro" id="IPR006016">
    <property type="entry name" value="UspA"/>
</dbReference>
<dbReference type="PRINTS" id="PR01438">
    <property type="entry name" value="UNVRSLSTRESS"/>
</dbReference>
<comment type="similarity">
    <text evidence="1">Belongs to the universal stress protein A family.</text>
</comment>
<evidence type="ECO:0000313" key="4">
    <source>
        <dbReference type="Proteomes" id="UP000269265"/>
    </source>
</evidence>
<accession>A0A426VBT0</accession>
<comment type="caution">
    <text evidence="3">The sequence shown here is derived from an EMBL/GenBank/DDBJ whole genome shotgun (WGS) entry which is preliminary data.</text>
</comment>
<evidence type="ECO:0000256" key="1">
    <source>
        <dbReference type="ARBA" id="ARBA00008791"/>
    </source>
</evidence>
<evidence type="ECO:0000259" key="2">
    <source>
        <dbReference type="Pfam" id="PF00582"/>
    </source>
</evidence>
<protein>
    <submittedName>
        <fullName evidence="3">Universal stress protein</fullName>
    </submittedName>
</protein>
<reference evidence="3 4" key="1">
    <citation type="submission" date="2018-12" db="EMBL/GenBank/DDBJ databases">
        <title>The whole draft genome of Aquabacterium sp. SJQ9.</title>
        <authorList>
            <person name="Sun L."/>
            <person name="Gao X."/>
            <person name="Chen W."/>
            <person name="Huang K."/>
        </authorList>
    </citation>
    <scope>NUCLEOTIDE SEQUENCE [LARGE SCALE GENOMIC DNA]</scope>
    <source>
        <strain evidence="3 4">SJQ9</strain>
    </source>
</reference>
<keyword evidence="4" id="KW-1185">Reference proteome</keyword>
<evidence type="ECO:0000313" key="3">
    <source>
        <dbReference type="EMBL" id="RRS04409.1"/>
    </source>
</evidence>
<sequence length="296" mass="31270">MASLTHILAATDLSPPALHAAQRAALLARQNGARLDLVHVAQQAPMARLQQLASAGSLPADLDQRLLDSAQARLQELADLLSQEQGVQAGVKTTVGDLLPTLQAEADAHQSSLVVLGSHGDSLLRHLVLGSTAERLLGSATRPMLVVRQAPSEAYRSVLVPVDLSSASLRTIDLARAIAPGARLCLLHAFDLPFEGSLRYAGVSLAEIDQYQVAAHTQAEQQLNELLSSAGLPTDATLTVVQHGNAAARILQQVQAFNADLIVMGKHADGMLQRLFLGSVTRRVLGSTEVDVLVSV</sequence>
<dbReference type="InterPro" id="IPR014729">
    <property type="entry name" value="Rossmann-like_a/b/a_fold"/>
</dbReference>
<organism evidence="3 4">
    <name type="scientific">Aquabacterium soli</name>
    <dbReference type="NCBI Taxonomy" id="2493092"/>
    <lineage>
        <taxon>Bacteria</taxon>
        <taxon>Pseudomonadati</taxon>
        <taxon>Pseudomonadota</taxon>
        <taxon>Betaproteobacteria</taxon>
        <taxon>Burkholderiales</taxon>
        <taxon>Aquabacterium</taxon>
    </lineage>
</organism>
<proteinExistence type="inferred from homology"/>
<dbReference type="RefSeq" id="WP_125243317.1">
    <property type="nucleotide sequence ID" value="NZ_RSED01000007.1"/>
</dbReference>
<feature type="domain" description="UspA" evidence="2">
    <location>
        <begin position="155"/>
        <end position="294"/>
    </location>
</feature>
<dbReference type="InterPro" id="IPR006015">
    <property type="entry name" value="Universal_stress_UspA"/>
</dbReference>
<dbReference type="SUPFAM" id="SSF52402">
    <property type="entry name" value="Adenine nucleotide alpha hydrolases-like"/>
    <property type="match status" value="2"/>
</dbReference>
<dbReference type="Gene3D" id="3.40.50.620">
    <property type="entry name" value="HUPs"/>
    <property type="match status" value="2"/>
</dbReference>
<dbReference type="PANTHER" id="PTHR46268:SF15">
    <property type="entry name" value="UNIVERSAL STRESS PROTEIN HP_0031"/>
    <property type="match status" value="1"/>
</dbReference>